<dbReference type="AlphaFoldDB" id="A0A1P8KKQ6"/>
<dbReference type="KEGG" id="alp:LPB137_04385"/>
<dbReference type="PANTHER" id="PTHR45586">
    <property type="entry name" value="TPR REPEAT-CONTAINING PROTEIN PA4667"/>
    <property type="match status" value="1"/>
</dbReference>
<feature type="repeat" description="TPR" evidence="3">
    <location>
        <begin position="432"/>
        <end position="465"/>
    </location>
</feature>
<name>A0A1P8KKQ6_9BACT</name>
<dbReference type="EMBL" id="CP019070">
    <property type="protein sequence ID" value="APW65130.1"/>
    <property type="molecule type" value="Genomic_DNA"/>
</dbReference>
<evidence type="ECO:0000256" key="3">
    <source>
        <dbReference type="PROSITE-ProRule" id="PRU00339"/>
    </source>
</evidence>
<evidence type="ECO:0000313" key="6">
    <source>
        <dbReference type="Proteomes" id="UP000186074"/>
    </source>
</evidence>
<keyword evidence="1" id="KW-0677">Repeat</keyword>
<evidence type="ECO:0000259" key="4">
    <source>
        <dbReference type="Pfam" id="PF16261"/>
    </source>
</evidence>
<proteinExistence type="predicted"/>
<dbReference type="STRING" id="1850254.LPB137_04385"/>
<dbReference type="Pfam" id="PF07719">
    <property type="entry name" value="TPR_2"/>
    <property type="match status" value="1"/>
</dbReference>
<dbReference type="Pfam" id="PF13181">
    <property type="entry name" value="TPR_8"/>
    <property type="match status" value="1"/>
</dbReference>
<evidence type="ECO:0000313" key="5">
    <source>
        <dbReference type="EMBL" id="APW65130.1"/>
    </source>
</evidence>
<dbReference type="InterPro" id="IPR013105">
    <property type="entry name" value="TPR_2"/>
</dbReference>
<dbReference type="PROSITE" id="PS50005">
    <property type="entry name" value="TPR"/>
    <property type="match status" value="2"/>
</dbReference>
<keyword evidence="2 3" id="KW-0802">TPR repeat</keyword>
<dbReference type="Gene3D" id="1.25.40.10">
    <property type="entry name" value="Tetratricopeptide repeat domain"/>
    <property type="match status" value="1"/>
</dbReference>
<evidence type="ECO:0000256" key="1">
    <source>
        <dbReference type="ARBA" id="ARBA00022737"/>
    </source>
</evidence>
<keyword evidence="6" id="KW-1185">Reference proteome</keyword>
<accession>A0A1P8KKQ6</accession>
<reference evidence="5 6" key="1">
    <citation type="submission" date="2017-01" db="EMBL/GenBank/DDBJ databases">
        <title>Genome sequencing of Arcobacter sp. LPB0137.</title>
        <authorList>
            <person name="Lee G.-W."/>
            <person name="Yi H."/>
        </authorList>
    </citation>
    <scope>NUCLEOTIDE SEQUENCE [LARGE SCALE GENOMIC DNA]</scope>
    <source>
        <strain evidence="5 6">LPB0137</strain>
    </source>
</reference>
<dbReference type="InterPro" id="IPR019734">
    <property type="entry name" value="TPR_rpt"/>
</dbReference>
<dbReference type="PANTHER" id="PTHR45586:SF1">
    <property type="entry name" value="LIPOPOLYSACCHARIDE ASSEMBLY PROTEIN B"/>
    <property type="match status" value="1"/>
</dbReference>
<feature type="repeat" description="TPR" evidence="3">
    <location>
        <begin position="364"/>
        <end position="397"/>
    </location>
</feature>
<dbReference type="PROSITE" id="PS50293">
    <property type="entry name" value="TPR_REGION"/>
    <property type="match status" value="1"/>
</dbReference>
<dbReference type="SUPFAM" id="SSF63825">
    <property type="entry name" value="YWTD domain"/>
    <property type="match status" value="1"/>
</dbReference>
<dbReference type="InterPro" id="IPR017481">
    <property type="entry name" value="CHP03032"/>
</dbReference>
<dbReference type="InterPro" id="IPR011990">
    <property type="entry name" value="TPR-like_helical_dom_sf"/>
</dbReference>
<dbReference type="Pfam" id="PF16261">
    <property type="entry name" value="DUF4915"/>
    <property type="match status" value="1"/>
</dbReference>
<gene>
    <name evidence="5" type="ORF">LPB137_04385</name>
</gene>
<dbReference type="InterPro" id="IPR051012">
    <property type="entry name" value="CellSynth/LPSAsmb/PSIAsmb"/>
</dbReference>
<dbReference type="RefSeq" id="WP_076084880.1">
    <property type="nucleotide sequence ID" value="NZ_CP019070.1"/>
</dbReference>
<dbReference type="SUPFAM" id="SSF48452">
    <property type="entry name" value="TPR-like"/>
    <property type="match status" value="1"/>
</dbReference>
<protein>
    <submittedName>
        <fullName evidence="5">TIGR03032 family protein</fullName>
    </submittedName>
</protein>
<dbReference type="Proteomes" id="UP000186074">
    <property type="component" value="Chromosome"/>
</dbReference>
<organism evidence="5 6">
    <name type="scientific">Poseidonibacter parvus</name>
    <dbReference type="NCBI Taxonomy" id="1850254"/>
    <lineage>
        <taxon>Bacteria</taxon>
        <taxon>Pseudomonadati</taxon>
        <taxon>Campylobacterota</taxon>
        <taxon>Epsilonproteobacteria</taxon>
        <taxon>Campylobacterales</taxon>
        <taxon>Arcobacteraceae</taxon>
        <taxon>Poseidonibacter</taxon>
    </lineage>
</organism>
<sequence>MQNYNFNPEKNKEEKINLAYSKNIIEFFKQTKISILITTYQTNKIIILGQDNGKIDLRYKDYPRPMGMCKKDGRLYAGLGHSIYQFSNFLGVTQNLEGGNFDACYIPQNIHFTGDIDIHEMEYLRDELYFINTKFSCLCIKEPNSSFKPIWKPPFISLLQPLDKCHLNGFCSKDGEPRYATALGTNNEPLGWRETKANGGVLMDVTTNEILASNLSMPHSPRWHQEKLYLLESGKGTISRYDFDTKEVVDIARVPGFTRGLDIVGDFAFIGVSKVRESATFSGLEITKLPKRVSGVWIVNIKTGDIVSFVEFKSGVDEVFAITVLPYQKLEILNQESKESKINYMIDNEDIEEVKMPVSIIEQASTYFEKGNDSINGNRKEEAIIHFKKALEIQKDHLPSKFNLAICLGDLKRYNEAEKILFEVISSDASILESYDSLGFIYYKKGDFKKAEENFKKILEYDPGNVKAKNSLEILKREQNDRS</sequence>
<dbReference type="SMART" id="SM00028">
    <property type="entry name" value="TPR"/>
    <property type="match status" value="3"/>
</dbReference>
<evidence type="ECO:0000256" key="2">
    <source>
        <dbReference type="ARBA" id="ARBA00022803"/>
    </source>
</evidence>
<dbReference type="NCBIfam" id="TIGR03032">
    <property type="entry name" value="TIGR03032 family protein"/>
    <property type="match status" value="1"/>
</dbReference>
<feature type="domain" description="Conserved hypothetical protein CHP03032" evidence="4">
    <location>
        <begin position="23"/>
        <end position="328"/>
    </location>
</feature>